<dbReference type="PANTHER" id="PTHR23427:SF2">
    <property type="entry name" value="SURFEIT LOCUS PROTEIN 1"/>
    <property type="match status" value="1"/>
</dbReference>
<dbReference type="PROSITE" id="PS50895">
    <property type="entry name" value="SURF1"/>
    <property type="match status" value="1"/>
</dbReference>
<name>A0A4T2A0V8_9PSED</name>
<protein>
    <recommendedName>
        <fullName evidence="6">SURF1-like protein</fullName>
    </recommendedName>
</protein>
<evidence type="ECO:0000256" key="5">
    <source>
        <dbReference type="ARBA" id="ARBA00023136"/>
    </source>
</evidence>
<feature type="transmembrane region" description="Helical" evidence="6">
    <location>
        <begin position="209"/>
        <end position="231"/>
    </location>
</feature>
<keyword evidence="4 6" id="KW-1133">Transmembrane helix</keyword>
<organism evidence="7 8">
    <name type="scientific">Pseudomonas leptonychotis</name>
    <dbReference type="NCBI Taxonomy" id="2448482"/>
    <lineage>
        <taxon>Bacteria</taxon>
        <taxon>Pseudomonadati</taxon>
        <taxon>Pseudomonadota</taxon>
        <taxon>Gammaproteobacteria</taxon>
        <taxon>Pseudomonadales</taxon>
        <taxon>Pseudomonadaceae</taxon>
        <taxon>Pseudomonas</taxon>
    </lineage>
</organism>
<proteinExistence type="inferred from homology"/>
<comment type="subcellular location">
    <subcellularLocation>
        <location evidence="6">Cell membrane</location>
        <topology evidence="6">Multi-pass membrane protein</topology>
    </subcellularLocation>
    <subcellularLocation>
        <location evidence="1">Membrane</location>
    </subcellularLocation>
</comment>
<evidence type="ECO:0000256" key="4">
    <source>
        <dbReference type="ARBA" id="ARBA00022989"/>
    </source>
</evidence>
<evidence type="ECO:0000256" key="1">
    <source>
        <dbReference type="ARBA" id="ARBA00004370"/>
    </source>
</evidence>
<dbReference type="InterPro" id="IPR045214">
    <property type="entry name" value="Surf1/Surf4"/>
</dbReference>
<dbReference type="InterPro" id="IPR002994">
    <property type="entry name" value="Surf1/Shy1"/>
</dbReference>
<keyword evidence="8" id="KW-1185">Reference proteome</keyword>
<evidence type="ECO:0000256" key="3">
    <source>
        <dbReference type="ARBA" id="ARBA00022692"/>
    </source>
</evidence>
<dbReference type="OrthoDB" id="9789940at2"/>
<evidence type="ECO:0000313" key="7">
    <source>
        <dbReference type="EMBL" id="TIH10623.1"/>
    </source>
</evidence>
<comment type="caution">
    <text evidence="7">The sequence shown here is derived from an EMBL/GenBank/DDBJ whole genome shotgun (WGS) entry which is preliminary data.</text>
</comment>
<evidence type="ECO:0000256" key="2">
    <source>
        <dbReference type="ARBA" id="ARBA00007165"/>
    </source>
</evidence>
<keyword evidence="6" id="KW-1003">Cell membrane</keyword>
<reference evidence="7 8" key="1">
    <citation type="submission" date="2018-10" db="EMBL/GenBank/DDBJ databases">
        <title>Pseudomonas leptonychotis sp. nov., isolated from Weddell seals in Antarctica.</title>
        <authorList>
            <person name="Novakova D."/>
            <person name="Svec P."/>
            <person name="Kralova S."/>
            <person name="Kristofova L."/>
            <person name="Zeman M."/>
            <person name="Pantucek R."/>
            <person name="Maslanova I."/>
            <person name="Sedlacek I."/>
        </authorList>
    </citation>
    <scope>NUCLEOTIDE SEQUENCE [LARGE SCALE GENOMIC DNA]</scope>
    <source>
        <strain evidence="7 8">CCM 8849</strain>
    </source>
</reference>
<dbReference type="CDD" id="cd06662">
    <property type="entry name" value="SURF1"/>
    <property type="match status" value="1"/>
</dbReference>
<dbReference type="Pfam" id="PF02104">
    <property type="entry name" value="SURF1"/>
    <property type="match status" value="1"/>
</dbReference>
<dbReference type="AlphaFoldDB" id="A0A4T2A0V8"/>
<evidence type="ECO:0000256" key="6">
    <source>
        <dbReference type="RuleBase" id="RU363076"/>
    </source>
</evidence>
<accession>A0A4T2A0V8</accession>
<dbReference type="Proteomes" id="UP000307541">
    <property type="component" value="Unassembled WGS sequence"/>
</dbReference>
<keyword evidence="3 6" id="KW-0812">Transmembrane</keyword>
<comment type="similarity">
    <text evidence="2 6">Belongs to the SURF1 family.</text>
</comment>
<evidence type="ECO:0000313" key="8">
    <source>
        <dbReference type="Proteomes" id="UP000307541"/>
    </source>
</evidence>
<dbReference type="GO" id="GO:0005886">
    <property type="term" value="C:plasma membrane"/>
    <property type="evidence" value="ECO:0007669"/>
    <property type="project" value="UniProtKB-SubCell"/>
</dbReference>
<dbReference type="RefSeq" id="WP_136663902.1">
    <property type="nucleotide sequence ID" value="NZ_RFLV01000001.1"/>
</dbReference>
<keyword evidence="5 6" id="KW-0472">Membrane</keyword>
<sequence length="243" mass="27348">MNAFRPGLLPSILVLLLFPCLIALGFWQLARAEEKRELLAAHQAQQQAAPISIDELEQHPNPAYTRVQLQGFFDARHTVLLDNRTRDGKAGVEVLQPFYDQASGLWLLLNRGWLPWPDRRIPPTFATPDTPLRLQATVYVPLGEAFQLHSEPVATGWPRLVTEVKPDALWQQLGRGGLSYEVRLEPGPASFQGDWPIIAMSPDKHIGYAVQWFALAAALLGLFIYLGLFNARETRHEPSHRHA</sequence>
<dbReference type="EMBL" id="RFLV01000001">
    <property type="protein sequence ID" value="TIH10623.1"/>
    <property type="molecule type" value="Genomic_DNA"/>
</dbReference>
<comment type="caution">
    <text evidence="6">Lacks conserved residue(s) required for the propagation of feature annotation.</text>
</comment>
<dbReference type="PANTHER" id="PTHR23427">
    <property type="entry name" value="SURFEIT LOCUS PROTEIN"/>
    <property type="match status" value="1"/>
</dbReference>
<gene>
    <name evidence="7" type="ORF">D8779_08100</name>
</gene>